<sequence>MYQEVLWQGVSFDENKAAAGKTRNVFVLKTQKREGPFAGTVQNGFRLTGIDGVVSVGGHLFEKILAENV</sequence>
<comment type="caution">
    <text evidence="1">The sequence shown here is derived from an EMBL/GenBank/DDBJ whole genome shotgun (WGS) entry which is preliminary data.</text>
</comment>
<dbReference type="Proteomes" id="UP000076858">
    <property type="component" value="Unassembled WGS sequence"/>
</dbReference>
<evidence type="ECO:0000313" key="1">
    <source>
        <dbReference type="EMBL" id="KZS12754.1"/>
    </source>
</evidence>
<protein>
    <submittedName>
        <fullName evidence="1">Uncharacterized protein</fullName>
    </submittedName>
</protein>
<keyword evidence="2" id="KW-1185">Reference proteome</keyword>
<dbReference type="EMBL" id="LRGB01001361">
    <property type="protein sequence ID" value="KZS12754.1"/>
    <property type="molecule type" value="Genomic_DNA"/>
</dbReference>
<proteinExistence type="predicted"/>
<dbReference type="AlphaFoldDB" id="A0A164VXD8"/>
<organism evidence="1 2">
    <name type="scientific">Daphnia magna</name>
    <dbReference type="NCBI Taxonomy" id="35525"/>
    <lineage>
        <taxon>Eukaryota</taxon>
        <taxon>Metazoa</taxon>
        <taxon>Ecdysozoa</taxon>
        <taxon>Arthropoda</taxon>
        <taxon>Crustacea</taxon>
        <taxon>Branchiopoda</taxon>
        <taxon>Diplostraca</taxon>
        <taxon>Cladocera</taxon>
        <taxon>Anomopoda</taxon>
        <taxon>Daphniidae</taxon>
        <taxon>Daphnia</taxon>
    </lineage>
</organism>
<name>A0A164VXD8_9CRUS</name>
<evidence type="ECO:0000313" key="2">
    <source>
        <dbReference type="Proteomes" id="UP000076858"/>
    </source>
</evidence>
<gene>
    <name evidence="1" type="ORF">APZ42_022913</name>
</gene>
<accession>A0A164VXD8</accession>
<reference evidence="1 2" key="1">
    <citation type="submission" date="2016-03" db="EMBL/GenBank/DDBJ databases">
        <title>EvidentialGene: Evidence-directed Construction of Genes on Genomes.</title>
        <authorList>
            <person name="Gilbert D.G."/>
            <person name="Choi J.-H."/>
            <person name="Mockaitis K."/>
            <person name="Colbourne J."/>
            <person name="Pfrender M."/>
        </authorList>
    </citation>
    <scope>NUCLEOTIDE SEQUENCE [LARGE SCALE GENOMIC DNA]</scope>
    <source>
        <strain evidence="1 2">Xinb3</strain>
        <tissue evidence="1">Complete organism</tissue>
    </source>
</reference>